<comment type="caution">
    <text evidence="4">The sequence shown here is derived from an EMBL/GenBank/DDBJ whole genome shotgun (WGS) entry which is preliminary data.</text>
</comment>
<keyword evidence="5" id="KW-1185">Reference proteome</keyword>
<keyword evidence="2" id="KW-0560">Oxidoreductase</keyword>
<dbReference type="Proteomes" id="UP000238954">
    <property type="component" value="Chromosome"/>
</dbReference>
<dbReference type="InterPro" id="IPR020904">
    <property type="entry name" value="Sc_DH/Rdtase_CS"/>
</dbReference>
<dbReference type="GO" id="GO:0016020">
    <property type="term" value="C:membrane"/>
    <property type="evidence" value="ECO:0007669"/>
    <property type="project" value="TreeGrafter"/>
</dbReference>
<evidence type="ECO:0000313" key="4">
    <source>
        <dbReference type="EMBL" id="PQM27760.1"/>
    </source>
</evidence>
<evidence type="ECO:0008006" key="6">
    <source>
        <dbReference type="Google" id="ProtNLM"/>
    </source>
</evidence>
<dbReference type="AlphaFoldDB" id="A0A2S8B5Z1"/>
<accession>A0A2S8B5Z1</accession>
<dbReference type="PANTHER" id="PTHR44196">
    <property type="entry name" value="DEHYDROGENASE/REDUCTASE SDR FAMILY MEMBER 7B"/>
    <property type="match status" value="1"/>
</dbReference>
<dbReference type="Pfam" id="PF00106">
    <property type="entry name" value="adh_short"/>
    <property type="match status" value="1"/>
</dbReference>
<evidence type="ECO:0000313" key="5">
    <source>
        <dbReference type="Proteomes" id="UP000238954"/>
    </source>
</evidence>
<dbReference type="InterPro" id="IPR002347">
    <property type="entry name" value="SDR_fam"/>
</dbReference>
<evidence type="ECO:0000256" key="3">
    <source>
        <dbReference type="RuleBase" id="RU000363"/>
    </source>
</evidence>
<dbReference type="GO" id="GO:0016491">
    <property type="term" value="F:oxidoreductase activity"/>
    <property type="evidence" value="ECO:0007669"/>
    <property type="project" value="UniProtKB-KW"/>
</dbReference>
<dbReference type="InterPro" id="IPR036291">
    <property type="entry name" value="NAD(P)-bd_dom_sf"/>
</dbReference>
<evidence type="ECO:0000256" key="2">
    <source>
        <dbReference type="ARBA" id="ARBA00023002"/>
    </source>
</evidence>
<organism evidence="4 5">
    <name type="scientific">Sphingopyxis lindanitolerans</name>
    <dbReference type="NCBI Taxonomy" id="2054227"/>
    <lineage>
        <taxon>Bacteria</taxon>
        <taxon>Pseudomonadati</taxon>
        <taxon>Pseudomonadota</taxon>
        <taxon>Alphaproteobacteria</taxon>
        <taxon>Sphingomonadales</taxon>
        <taxon>Sphingomonadaceae</taxon>
        <taxon>Sphingopyxis</taxon>
    </lineage>
</organism>
<sequence length="349" mass="37352">MVCIDLKISYELSIIPHNFELCRRDWIFITSHYRLFMKIQAESRPLAASAREERASMQLRGKTAFITGAASGIGLAIAEKCAAEGMKLLIADIAADALAAAAEALRASGAEVATYRLDVSDLDTYRAVAEAVLAEHGAPFLLVNNAGVAWKAPASAATPEDWRWTVSVNILGVGYGLSLFVPAMIASGEQGYVVNTASVTGLITSPGTSAVYAATKHAVLAISETLAHELRPHGLHVAVLCPGSVATNITDADRNLPDHVSHDGLTSAEESERAFTRQFVGNGLPPAAVADQLFAALAERRFYVITHPEYREEIETRHRQIEAAIRGEPASDVGLLAMAKQILNLQPLT</sequence>
<reference evidence="5" key="1">
    <citation type="submission" date="2017-11" db="EMBL/GenBank/DDBJ databases">
        <title>The complete genome sequence of Sphingopyxis pomeranensis sp. nov. strain WS5A3p.</title>
        <authorList>
            <person name="Kaminski M.A."/>
        </authorList>
    </citation>
    <scope>NUCLEOTIDE SEQUENCE [LARGE SCALE GENOMIC DNA]</scope>
    <source>
        <strain evidence="5">WS5A3p</strain>
    </source>
</reference>
<dbReference type="Gene3D" id="3.40.50.720">
    <property type="entry name" value="NAD(P)-binding Rossmann-like Domain"/>
    <property type="match status" value="1"/>
</dbReference>
<gene>
    <name evidence="4" type="ORF">CVO77_04125</name>
</gene>
<protein>
    <recommendedName>
        <fullName evidence="6">SDR family NAD(P)-dependent oxidoreductase</fullName>
    </recommendedName>
</protein>
<dbReference type="PRINTS" id="PR00080">
    <property type="entry name" value="SDRFAMILY"/>
</dbReference>
<dbReference type="FunFam" id="3.40.50.720:FF:000084">
    <property type="entry name" value="Short-chain dehydrogenase reductase"/>
    <property type="match status" value="1"/>
</dbReference>
<comment type="similarity">
    <text evidence="1 3">Belongs to the short-chain dehydrogenases/reductases (SDR) family.</text>
</comment>
<dbReference type="SUPFAM" id="SSF51735">
    <property type="entry name" value="NAD(P)-binding Rossmann-fold domains"/>
    <property type="match status" value="1"/>
</dbReference>
<dbReference type="PRINTS" id="PR00081">
    <property type="entry name" value="GDHRDH"/>
</dbReference>
<name>A0A2S8B5Z1_9SPHN</name>
<dbReference type="PANTHER" id="PTHR44196:SF1">
    <property type="entry name" value="DEHYDROGENASE_REDUCTASE SDR FAMILY MEMBER 7B"/>
    <property type="match status" value="1"/>
</dbReference>
<evidence type="ECO:0000256" key="1">
    <source>
        <dbReference type="ARBA" id="ARBA00006484"/>
    </source>
</evidence>
<dbReference type="PROSITE" id="PS00061">
    <property type="entry name" value="ADH_SHORT"/>
    <property type="match status" value="1"/>
</dbReference>
<dbReference type="EMBL" id="PHFW01000002">
    <property type="protein sequence ID" value="PQM27760.1"/>
    <property type="molecule type" value="Genomic_DNA"/>
</dbReference>
<proteinExistence type="inferred from homology"/>